<protein>
    <submittedName>
        <fullName evidence="1">Uncharacterized protein</fullName>
    </submittedName>
</protein>
<dbReference type="AlphaFoldDB" id="A0A9D7I9U6"/>
<evidence type="ECO:0000313" key="1">
    <source>
        <dbReference type="EMBL" id="MBK7424517.1"/>
    </source>
</evidence>
<dbReference type="Proteomes" id="UP000886602">
    <property type="component" value="Unassembled WGS sequence"/>
</dbReference>
<evidence type="ECO:0000313" key="2">
    <source>
        <dbReference type="Proteomes" id="UP000886602"/>
    </source>
</evidence>
<name>A0A9D7I9U6_9RHOO</name>
<gene>
    <name evidence="1" type="ORF">IPJ48_16350</name>
</gene>
<dbReference type="EMBL" id="JADJNC010000032">
    <property type="protein sequence ID" value="MBK7424517.1"/>
    <property type="molecule type" value="Genomic_DNA"/>
</dbReference>
<comment type="caution">
    <text evidence="1">The sequence shown here is derived from an EMBL/GenBank/DDBJ whole genome shotgun (WGS) entry which is preliminary data.</text>
</comment>
<organism evidence="1 2">
    <name type="scientific">Candidatus Propionivibrio dominans</name>
    <dbReference type="NCBI Taxonomy" id="2954373"/>
    <lineage>
        <taxon>Bacteria</taxon>
        <taxon>Pseudomonadati</taxon>
        <taxon>Pseudomonadota</taxon>
        <taxon>Betaproteobacteria</taxon>
        <taxon>Rhodocyclales</taxon>
        <taxon>Rhodocyclaceae</taxon>
        <taxon>Propionivibrio</taxon>
    </lineage>
</organism>
<sequence>MTALEEIAELRKQLAAFHSAVEHVTEDGCLRRSFVAMPEGWAMVHKDRLHDLTVAEEQLAATDGYIMCEKDPVAWEYFHSRAEPPLSVGFDDPDCVKSFPLDIVWKVPLYRAP</sequence>
<proteinExistence type="predicted"/>
<accession>A0A9D7I9U6</accession>
<reference evidence="1" key="1">
    <citation type="submission" date="2020-10" db="EMBL/GenBank/DDBJ databases">
        <title>Connecting structure to function with the recovery of over 1000 high-quality activated sludge metagenome-assembled genomes encoding full-length rRNA genes using long-read sequencing.</title>
        <authorList>
            <person name="Singleton C.M."/>
            <person name="Petriglieri F."/>
            <person name="Kristensen J.M."/>
            <person name="Kirkegaard R.H."/>
            <person name="Michaelsen T.Y."/>
            <person name="Andersen M.H."/>
            <person name="Karst S.M."/>
            <person name="Dueholm M.S."/>
            <person name="Nielsen P.H."/>
            <person name="Albertsen M."/>
        </authorList>
    </citation>
    <scope>NUCLEOTIDE SEQUENCE</scope>
    <source>
        <strain evidence="1">EsbW_18-Q3-R4-48_MAXAC.044</strain>
    </source>
</reference>